<evidence type="ECO:0000313" key="2">
    <source>
        <dbReference type="EMBL" id="CAH3019088.1"/>
    </source>
</evidence>
<keyword evidence="3" id="KW-1185">Reference proteome</keyword>
<evidence type="ECO:0000259" key="1">
    <source>
        <dbReference type="Pfam" id="PF01323"/>
    </source>
</evidence>
<reference evidence="2 3" key="1">
    <citation type="submission" date="2022-05" db="EMBL/GenBank/DDBJ databases">
        <authorList>
            <consortium name="Genoscope - CEA"/>
            <person name="William W."/>
        </authorList>
    </citation>
    <scope>NUCLEOTIDE SEQUENCE [LARGE SCALE GENOMIC DNA]</scope>
</reference>
<feature type="domain" description="DSBA-like thioredoxin" evidence="1">
    <location>
        <begin position="9"/>
        <end position="182"/>
    </location>
</feature>
<organism evidence="2 3">
    <name type="scientific">Porites evermanni</name>
    <dbReference type="NCBI Taxonomy" id="104178"/>
    <lineage>
        <taxon>Eukaryota</taxon>
        <taxon>Metazoa</taxon>
        <taxon>Cnidaria</taxon>
        <taxon>Anthozoa</taxon>
        <taxon>Hexacorallia</taxon>
        <taxon>Scleractinia</taxon>
        <taxon>Fungiina</taxon>
        <taxon>Poritidae</taxon>
        <taxon>Porites</taxon>
    </lineage>
</organism>
<evidence type="ECO:0000313" key="3">
    <source>
        <dbReference type="Proteomes" id="UP001159427"/>
    </source>
</evidence>
<dbReference type="Pfam" id="PF01323">
    <property type="entry name" value="DSBA"/>
    <property type="match status" value="1"/>
</dbReference>
<gene>
    <name evidence="2" type="ORF">PEVE_00000985</name>
</gene>
<dbReference type="Gene3D" id="3.40.30.10">
    <property type="entry name" value="Glutaredoxin"/>
    <property type="match status" value="1"/>
</dbReference>
<dbReference type="SUPFAM" id="SSF52833">
    <property type="entry name" value="Thioredoxin-like"/>
    <property type="match status" value="1"/>
</dbReference>
<proteinExistence type="predicted"/>
<dbReference type="InterPro" id="IPR036249">
    <property type="entry name" value="Thioredoxin-like_sf"/>
</dbReference>
<dbReference type="InterPro" id="IPR001853">
    <property type="entry name" value="DSBA-like_thioredoxin_dom"/>
</dbReference>
<dbReference type="PANTHER" id="PTHR13887">
    <property type="entry name" value="GLUTATHIONE S-TRANSFERASE KAPPA"/>
    <property type="match status" value="1"/>
</dbReference>
<name>A0ABN8LTJ7_9CNID</name>
<sequence>MNAFSSDASFEIIYRPKYLNLSLPEEGVLLEDYFTEKFGADKAKKYMEETPKYMANLGIEFKLPKYKVPPTKAYCLVDYATTVGKQVQTVKQLYKAYYVDDKRIDSVETLKEIASKCGLDPEEAVRHISNPSVTAQVKETDAEERKAGHTFVPHYDICIKGKPSNLLSFVGPQTADTFKGAFQQLLE</sequence>
<dbReference type="EMBL" id="CALNXI010000105">
    <property type="protein sequence ID" value="CAH3019088.1"/>
    <property type="molecule type" value="Genomic_DNA"/>
</dbReference>
<comment type="caution">
    <text evidence="2">The sequence shown here is derived from an EMBL/GenBank/DDBJ whole genome shotgun (WGS) entry which is preliminary data.</text>
</comment>
<dbReference type="Proteomes" id="UP001159427">
    <property type="component" value="Unassembled WGS sequence"/>
</dbReference>
<accession>A0ABN8LTJ7</accession>
<protein>
    <recommendedName>
        <fullName evidence="1">DSBA-like thioredoxin domain-containing protein</fullName>
    </recommendedName>
</protein>
<dbReference type="PANTHER" id="PTHR13887:SF41">
    <property type="entry name" value="THIOREDOXIN SUPERFAMILY PROTEIN"/>
    <property type="match status" value="1"/>
</dbReference>